<dbReference type="GO" id="GO:0009089">
    <property type="term" value="P:lysine biosynthetic process via diaminopimelate"/>
    <property type="evidence" value="ECO:0007669"/>
    <property type="project" value="InterPro"/>
</dbReference>
<evidence type="ECO:0000259" key="13">
    <source>
        <dbReference type="Pfam" id="PF05173"/>
    </source>
</evidence>
<evidence type="ECO:0000313" key="14">
    <source>
        <dbReference type="EMBL" id="HGU32664.1"/>
    </source>
</evidence>
<comment type="catalytic activity">
    <reaction evidence="11">
        <text>(S)-2,3,4,5-tetrahydrodipicolinate + NAD(+) + H2O = (2S,4S)-4-hydroxy-2,3,4,5-tetrahydrodipicolinate + NADH + H(+)</text>
        <dbReference type="Rhea" id="RHEA:35323"/>
        <dbReference type="ChEBI" id="CHEBI:15377"/>
        <dbReference type="ChEBI" id="CHEBI:15378"/>
        <dbReference type="ChEBI" id="CHEBI:16845"/>
        <dbReference type="ChEBI" id="CHEBI:57540"/>
        <dbReference type="ChEBI" id="CHEBI:57945"/>
        <dbReference type="ChEBI" id="CHEBI:67139"/>
        <dbReference type="EC" id="1.17.1.8"/>
    </reaction>
</comment>
<dbReference type="PANTHER" id="PTHR20836">
    <property type="entry name" value="DIHYDRODIPICOLINATE REDUCTASE"/>
    <property type="match status" value="1"/>
</dbReference>
<evidence type="ECO:0000256" key="10">
    <source>
        <dbReference type="ARBA" id="ARBA00049080"/>
    </source>
</evidence>
<comment type="caution">
    <text evidence="14">The sequence shown here is derived from an EMBL/GenBank/DDBJ whole genome shotgun (WGS) entry which is preliminary data.</text>
</comment>
<evidence type="ECO:0000256" key="9">
    <source>
        <dbReference type="ARBA" id="ARBA00038983"/>
    </source>
</evidence>
<feature type="domain" description="Dihydrodipicolinate reductase N-terminal" evidence="12">
    <location>
        <begin position="4"/>
        <end position="128"/>
    </location>
</feature>
<keyword evidence="5 14" id="KW-0560">Oxidoreductase</keyword>
<dbReference type="Pfam" id="PF01113">
    <property type="entry name" value="DapB_N"/>
    <property type="match status" value="1"/>
</dbReference>
<evidence type="ECO:0000256" key="3">
    <source>
        <dbReference type="ARBA" id="ARBA00022857"/>
    </source>
</evidence>
<sequence>MKPISVMVNGLPGNMAALVARRVASDSRFSLIPFSLTGPEIASDVQEISGIRIRLIRPGDRAELIGRLESLRPMLVVDYTHPTAVNDNADFYAENVLHFVMGTTGGDRNRLIETVRKSSISAVIAPNMAKPIVVFQSMMADTAKRFPGVFSGYRLSITESHQKGKADTSGTARAMVGYFNQMGVAFTEADIRMIRDPAVQKEQLGVPEAYIGGHGWHTYTLVSPDGTVTLSFTHNVNGREVYVDGTVDALVFLHRKMEEGVKGQVFSMMDVLSGDGRF</sequence>
<dbReference type="GO" id="GO:0008839">
    <property type="term" value="F:4-hydroxy-tetrahydrodipicolinate reductase"/>
    <property type="evidence" value="ECO:0007669"/>
    <property type="project" value="UniProtKB-EC"/>
</dbReference>
<feature type="domain" description="Dihydrodipicolinate reductase C-terminal" evidence="13">
    <location>
        <begin position="132"/>
        <end position="272"/>
    </location>
</feature>
<dbReference type="Gene3D" id="3.30.360.10">
    <property type="entry name" value="Dihydrodipicolinate Reductase, domain 2"/>
    <property type="match status" value="1"/>
</dbReference>
<dbReference type="SUPFAM" id="SSF51735">
    <property type="entry name" value="NAD(P)-binding Rossmann-fold domains"/>
    <property type="match status" value="1"/>
</dbReference>
<keyword evidence="7" id="KW-0457">Lysine biosynthesis</keyword>
<evidence type="ECO:0000256" key="7">
    <source>
        <dbReference type="ARBA" id="ARBA00023154"/>
    </source>
</evidence>
<keyword evidence="3" id="KW-0521">NADP</keyword>
<dbReference type="GO" id="GO:0070402">
    <property type="term" value="F:NADPH binding"/>
    <property type="evidence" value="ECO:0007669"/>
    <property type="project" value="InterPro"/>
</dbReference>
<dbReference type="PIRSF" id="PIRSF000161">
    <property type="entry name" value="DHPR"/>
    <property type="match status" value="1"/>
</dbReference>
<protein>
    <recommendedName>
        <fullName evidence="9">4-hydroxy-tetrahydrodipicolinate reductase</fullName>
        <ecNumber evidence="9">1.17.1.8</ecNumber>
    </recommendedName>
</protein>
<gene>
    <name evidence="14" type="primary">dapB</name>
    <name evidence="14" type="ORF">ENS29_07400</name>
</gene>
<comment type="similarity">
    <text evidence="1">Belongs to the DapB family.</text>
</comment>
<evidence type="ECO:0000256" key="1">
    <source>
        <dbReference type="ARBA" id="ARBA00006642"/>
    </source>
</evidence>
<dbReference type="Pfam" id="PF05173">
    <property type="entry name" value="DapB_C"/>
    <property type="match status" value="1"/>
</dbReference>
<evidence type="ECO:0000256" key="6">
    <source>
        <dbReference type="ARBA" id="ARBA00023027"/>
    </source>
</evidence>
<proteinExistence type="inferred from homology"/>
<dbReference type="InterPro" id="IPR000846">
    <property type="entry name" value="DapB_N"/>
</dbReference>
<organism evidence="14">
    <name type="scientific">Desulfatirhabdium butyrativorans</name>
    <dbReference type="NCBI Taxonomy" id="340467"/>
    <lineage>
        <taxon>Bacteria</taxon>
        <taxon>Pseudomonadati</taxon>
        <taxon>Thermodesulfobacteriota</taxon>
        <taxon>Desulfobacteria</taxon>
        <taxon>Desulfobacterales</taxon>
        <taxon>Desulfatirhabdiaceae</taxon>
        <taxon>Desulfatirhabdium</taxon>
    </lineage>
</organism>
<dbReference type="GO" id="GO:0019877">
    <property type="term" value="P:diaminopimelate biosynthetic process"/>
    <property type="evidence" value="ECO:0007669"/>
    <property type="project" value="UniProtKB-KW"/>
</dbReference>
<dbReference type="InterPro" id="IPR023940">
    <property type="entry name" value="DHDPR_bac"/>
</dbReference>
<evidence type="ECO:0000256" key="4">
    <source>
        <dbReference type="ARBA" id="ARBA00022915"/>
    </source>
</evidence>
<comment type="pathway">
    <text evidence="8">Amino-acid biosynthesis; L-lysine biosynthesis via DAP pathway; (S)-tetrahydrodipicolinate from L-aspartate: step 4/4.</text>
</comment>
<evidence type="ECO:0000256" key="5">
    <source>
        <dbReference type="ARBA" id="ARBA00023002"/>
    </source>
</evidence>
<dbReference type="InterPro" id="IPR036291">
    <property type="entry name" value="NAD(P)-bd_dom_sf"/>
</dbReference>
<dbReference type="AlphaFoldDB" id="A0A7C4MPX2"/>
<evidence type="ECO:0000259" key="12">
    <source>
        <dbReference type="Pfam" id="PF01113"/>
    </source>
</evidence>
<dbReference type="EC" id="1.17.1.8" evidence="9"/>
<dbReference type="InterPro" id="IPR022663">
    <property type="entry name" value="DapB_C"/>
</dbReference>
<keyword evidence="4" id="KW-0220">Diaminopimelate biosynthesis</keyword>
<name>A0A7C4MPX2_9BACT</name>
<reference evidence="14" key="1">
    <citation type="journal article" date="2020" name="mSystems">
        <title>Genome- and Community-Level Interaction Insights into Carbon Utilization and Element Cycling Functions of Hydrothermarchaeota in Hydrothermal Sediment.</title>
        <authorList>
            <person name="Zhou Z."/>
            <person name="Liu Y."/>
            <person name="Xu W."/>
            <person name="Pan J."/>
            <person name="Luo Z.H."/>
            <person name="Li M."/>
        </authorList>
    </citation>
    <scope>NUCLEOTIDE SEQUENCE [LARGE SCALE GENOMIC DNA]</scope>
    <source>
        <strain evidence="14">SpSt-477</strain>
    </source>
</reference>
<dbReference type="InterPro" id="IPR011859">
    <property type="entry name" value="Dihydrodipicolinate_Rdtase_pln"/>
</dbReference>
<accession>A0A7C4MPX2</accession>
<dbReference type="PANTHER" id="PTHR20836:SF0">
    <property type="entry name" value="4-HYDROXY-TETRAHYDRODIPICOLINATE REDUCTASE 1, CHLOROPLASTIC-RELATED"/>
    <property type="match status" value="1"/>
</dbReference>
<evidence type="ECO:0000256" key="2">
    <source>
        <dbReference type="ARBA" id="ARBA00022605"/>
    </source>
</evidence>
<dbReference type="EMBL" id="DSUH01000175">
    <property type="protein sequence ID" value="HGU32664.1"/>
    <property type="molecule type" value="Genomic_DNA"/>
</dbReference>
<dbReference type="NCBIfam" id="TIGR02130">
    <property type="entry name" value="dapB_plant"/>
    <property type="match status" value="1"/>
</dbReference>
<dbReference type="Gene3D" id="3.40.50.720">
    <property type="entry name" value="NAD(P)-binding Rossmann-like Domain"/>
    <property type="match status" value="1"/>
</dbReference>
<comment type="catalytic activity">
    <reaction evidence="10">
        <text>(S)-2,3,4,5-tetrahydrodipicolinate + NADP(+) + H2O = (2S,4S)-4-hydroxy-2,3,4,5-tetrahydrodipicolinate + NADPH + H(+)</text>
        <dbReference type="Rhea" id="RHEA:35331"/>
        <dbReference type="ChEBI" id="CHEBI:15377"/>
        <dbReference type="ChEBI" id="CHEBI:15378"/>
        <dbReference type="ChEBI" id="CHEBI:16845"/>
        <dbReference type="ChEBI" id="CHEBI:57783"/>
        <dbReference type="ChEBI" id="CHEBI:58349"/>
        <dbReference type="ChEBI" id="CHEBI:67139"/>
        <dbReference type="EC" id="1.17.1.8"/>
    </reaction>
</comment>
<evidence type="ECO:0000256" key="8">
    <source>
        <dbReference type="ARBA" id="ARBA00037922"/>
    </source>
</evidence>
<keyword evidence="6" id="KW-0520">NAD</keyword>
<keyword evidence="2" id="KW-0028">Amino-acid biosynthesis</keyword>
<evidence type="ECO:0000256" key="11">
    <source>
        <dbReference type="ARBA" id="ARBA00049396"/>
    </source>
</evidence>